<dbReference type="InterPro" id="IPR007627">
    <property type="entry name" value="RNA_pol_sigma70_r2"/>
</dbReference>
<accession>A0A7W4WGY2</accession>
<keyword evidence="3" id="KW-1185">Reference proteome</keyword>
<dbReference type="GO" id="GO:0003700">
    <property type="term" value="F:DNA-binding transcription factor activity"/>
    <property type="evidence" value="ECO:0007669"/>
    <property type="project" value="InterPro"/>
</dbReference>
<dbReference type="RefSeq" id="WP_281383198.1">
    <property type="nucleotide sequence ID" value="NZ_JACHWZ010000032.1"/>
</dbReference>
<gene>
    <name evidence="2" type="ORF">FHS09_004361</name>
</gene>
<dbReference type="EMBL" id="JACHWZ010000032">
    <property type="protein sequence ID" value="MBB3063503.1"/>
    <property type="molecule type" value="Genomic_DNA"/>
</dbReference>
<feature type="domain" description="RNA polymerase sigma-70 region 2" evidence="1">
    <location>
        <begin position="27"/>
        <end position="97"/>
    </location>
</feature>
<evidence type="ECO:0000259" key="1">
    <source>
        <dbReference type="Pfam" id="PF04542"/>
    </source>
</evidence>
<name>A0A7W4WGY2_9GAMM</name>
<feature type="non-terminal residue" evidence="2">
    <location>
        <position position="188"/>
    </location>
</feature>
<dbReference type="InterPro" id="IPR013325">
    <property type="entry name" value="RNA_pol_sigma_r2"/>
</dbReference>
<dbReference type="SUPFAM" id="SSF88946">
    <property type="entry name" value="Sigma2 domain of RNA polymerase sigma factors"/>
    <property type="match status" value="1"/>
</dbReference>
<dbReference type="AlphaFoldDB" id="A0A7W4WGY2"/>
<organism evidence="2 3">
    <name type="scientific">Microbulbifer rhizosphaerae</name>
    <dbReference type="NCBI Taxonomy" id="1562603"/>
    <lineage>
        <taxon>Bacteria</taxon>
        <taxon>Pseudomonadati</taxon>
        <taxon>Pseudomonadota</taxon>
        <taxon>Gammaproteobacteria</taxon>
        <taxon>Cellvibrionales</taxon>
        <taxon>Microbulbiferaceae</taxon>
        <taxon>Microbulbifer</taxon>
    </lineage>
</organism>
<dbReference type="GO" id="GO:0006352">
    <property type="term" value="P:DNA-templated transcription initiation"/>
    <property type="evidence" value="ECO:0007669"/>
    <property type="project" value="InterPro"/>
</dbReference>
<evidence type="ECO:0000313" key="2">
    <source>
        <dbReference type="EMBL" id="MBB3063503.1"/>
    </source>
</evidence>
<protein>
    <submittedName>
        <fullName evidence="2">RNA polymerase sigma factor (Sigma-70 family)</fullName>
    </submittedName>
</protein>
<dbReference type="Pfam" id="PF04542">
    <property type="entry name" value="Sigma70_r2"/>
    <property type="match status" value="1"/>
</dbReference>
<dbReference type="Proteomes" id="UP000535937">
    <property type="component" value="Unassembled WGS sequence"/>
</dbReference>
<sequence>MDWNSVEIDKKWRELRAGDLVNARLWLFEYYRDYSHYIAKSIYFRSKHAGFEMEDLIQWAEIGLLEAIDRYNWERKVNFRTYAGFRIKGSVLNGMAKYSEKSSYYEFLSKLNADRFQFHLKSVNSANGTLNELVGAVLDFGYIHILENFWQLEETLEINSPYYTPEYSAFVSEINGHISKLPKLSQKI</sequence>
<proteinExistence type="predicted"/>
<comment type="caution">
    <text evidence="2">The sequence shown here is derived from an EMBL/GenBank/DDBJ whole genome shotgun (WGS) entry which is preliminary data.</text>
</comment>
<reference evidence="2 3" key="1">
    <citation type="submission" date="2020-08" db="EMBL/GenBank/DDBJ databases">
        <title>Genomic Encyclopedia of Type Strains, Phase III (KMG-III): the genomes of soil and plant-associated and newly described type strains.</title>
        <authorList>
            <person name="Whitman W."/>
        </authorList>
    </citation>
    <scope>NUCLEOTIDE SEQUENCE [LARGE SCALE GENOMIC DNA]</scope>
    <source>
        <strain evidence="2 3">CECT 8799</strain>
    </source>
</reference>
<dbReference type="Gene3D" id="1.10.1740.10">
    <property type="match status" value="1"/>
</dbReference>
<evidence type="ECO:0000313" key="3">
    <source>
        <dbReference type="Proteomes" id="UP000535937"/>
    </source>
</evidence>